<dbReference type="PANTHER" id="PTHR30011">
    <property type="entry name" value="ALKANESULFONATE MONOOXYGENASE-RELATED"/>
    <property type="match status" value="1"/>
</dbReference>
<feature type="binding site" evidence="6">
    <location>
        <position position="217"/>
    </location>
    <ligand>
        <name>FMN</name>
        <dbReference type="ChEBI" id="CHEBI:58210"/>
    </ligand>
</feature>
<evidence type="ECO:0000256" key="6">
    <source>
        <dbReference type="PIRSR" id="PIRSR000337-1"/>
    </source>
</evidence>
<evidence type="ECO:0000313" key="9">
    <source>
        <dbReference type="Proteomes" id="UP000006892"/>
    </source>
</evidence>
<evidence type="ECO:0000256" key="1">
    <source>
        <dbReference type="ARBA" id="ARBA00022630"/>
    </source>
</evidence>
<dbReference type="GO" id="GO:0004497">
    <property type="term" value="F:monooxygenase activity"/>
    <property type="evidence" value="ECO:0007669"/>
    <property type="project" value="UniProtKB-KW"/>
</dbReference>
<comment type="similarity">
    <text evidence="5">Belongs to the NtaA/SnaA/DszA monooxygenase family.</text>
</comment>
<evidence type="ECO:0000256" key="2">
    <source>
        <dbReference type="ARBA" id="ARBA00022643"/>
    </source>
</evidence>
<keyword evidence="4" id="KW-0503">Monooxygenase</keyword>
<name>A0A3S5Y2L8_RHOH1</name>
<evidence type="ECO:0000256" key="5">
    <source>
        <dbReference type="ARBA" id="ARBA00033748"/>
    </source>
</evidence>
<dbReference type="SUPFAM" id="SSF51679">
    <property type="entry name" value="Bacterial luciferase-like"/>
    <property type="match status" value="1"/>
</dbReference>
<evidence type="ECO:0000256" key="3">
    <source>
        <dbReference type="ARBA" id="ARBA00023002"/>
    </source>
</evidence>
<dbReference type="PIRSF" id="PIRSF000337">
    <property type="entry name" value="NTA_MOA"/>
    <property type="match status" value="1"/>
</dbReference>
<protein>
    <submittedName>
        <fullName evidence="8">Oxidoreductase</fullName>
    </submittedName>
</protein>
<dbReference type="InterPro" id="IPR011251">
    <property type="entry name" value="Luciferase-like_dom"/>
</dbReference>
<dbReference type="InterPro" id="IPR016215">
    <property type="entry name" value="NTA_MOA"/>
</dbReference>
<reference evidence="8" key="1">
    <citation type="journal article" date="2010" name="PLoS Genet.">
        <title>The genome of a pathogenic rhodococcus: cooptive virulence underpinned by key gene acquisitions.</title>
        <authorList>
            <person name="Letek M."/>
            <person name="Gonzalez P."/>
            <person name="Macarthur I."/>
            <person name="Rodriguez H."/>
            <person name="Freeman T.C."/>
            <person name="Valero-Rello A."/>
            <person name="Blanco M."/>
            <person name="Buckley T."/>
            <person name="Cherevach I."/>
            <person name="Fahey R."/>
            <person name="Hapeshi A."/>
            <person name="Holdstock J."/>
            <person name="Leadon D."/>
            <person name="Navas J."/>
            <person name="Ocampo A."/>
            <person name="Quail M.A."/>
            <person name="Sanders M."/>
            <person name="Scortti M.M."/>
            <person name="Prescott J.F."/>
            <person name="Fogarty U."/>
            <person name="Meijer W.G."/>
            <person name="Parkhill J."/>
            <person name="Bentley S.D."/>
            <person name="Vazquez-Boland J.A."/>
        </authorList>
    </citation>
    <scope>NUCLEOTIDE SEQUENCE [LARGE SCALE GENOMIC DNA]</scope>
    <source>
        <strain evidence="8 9">103S</strain>
    </source>
</reference>
<evidence type="ECO:0000259" key="7">
    <source>
        <dbReference type="Pfam" id="PF00296"/>
    </source>
</evidence>
<evidence type="ECO:0000313" key="8">
    <source>
        <dbReference type="EMBL" id="CBH46775.1"/>
    </source>
</evidence>
<dbReference type="RefSeq" id="WP_013414828.1">
    <property type="nucleotide sequence ID" value="NC_014659.1"/>
</dbReference>
<dbReference type="GO" id="GO:0016705">
    <property type="term" value="F:oxidoreductase activity, acting on paired donors, with incorporation or reduction of molecular oxygen"/>
    <property type="evidence" value="ECO:0007669"/>
    <property type="project" value="InterPro"/>
</dbReference>
<gene>
    <name evidence="8" type="ordered locus">REQ_06580</name>
</gene>
<feature type="binding site" evidence="6">
    <location>
        <position position="143"/>
    </location>
    <ligand>
        <name>FMN</name>
        <dbReference type="ChEBI" id="CHEBI:58210"/>
    </ligand>
</feature>
<dbReference type="NCBIfam" id="TIGR03860">
    <property type="entry name" value="FMN_nitrolo"/>
    <property type="match status" value="1"/>
</dbReference>
<dbReference type="KEGG" id="req:REQ_06580"/>
<dbReference type="EMBL" id="FN563149">
    <property type="protein sequence ID" value="CBH46775.1"/>
    <property type="molecule type" value="Genomic_DNA"/>
</dbReference>
<sequence length="431" mass="46732">MTRQMHLAVFAQGVGVGQSVWRSRRTDPANMHTLDHWAAVARSAERGCFDAFFVADALNLSPAIAADATDRPDPIAVLAALSAVTEKIGLIGTSSTTYNDPFTVARQFATLDHLSNGRAGWNIVTTAIPAAAENYGSAKLPDHEDRYARGEEFVDVVRALWEGWDEDAIVGDRASGVWADPSKVRRIDHRGKFFEVAGPLTIPRSPQGRLPLAQAGSSPTGMRLGARVADLVFTTQHELSEAREFADRMRSLVSAAGRTTDAVKILPGVTPIVGRTDAEARELAIELGSHIDDGTTLKFLNQSFGGIDLSRFDLDGPFPDLRESLPANASVSRPKLFTEIALREGLTVRQLAQRVGLSIGHRTLVGSPDTVADDLERWFRSGAADGFIVLPADLPTGLDEFVDDVVPRLQDRGLLRKKYAGDTLRSHLAEH</sequence>
<dbReference type="CDD" id="cd01095">
    <property type="entry name" value="Nitrilotriacetate_monoxgenase"/>
    <property type="match status" value="1"/>
</dbReference>
<dbReference type="InterPro" id="IPR051260">
    <property type="entry name" value="Diverse_substr_monoxygenases"/>
</dbReference>
<dbReference type="InterPro" id="IPR036661">
    <property type="entry name" value="Luciferase-like_sf"/>
</dbReference>
<proteinExistence type="inferred from homology"/>
<feature type="domain" description="Luciferase-like" evidence="7">
    <location>
        <begin position="26"/>
        <end position="383"/>
    </location>
</feature>
<keyword evidence="1 6" id="KW-0285">Flavoprotein</keyword>
<dbReference type="Gene3D" id="3.20.20.30">
    <property type="entry name" value="Luciferase-like domain"/>
    <property type="match status" value="1"/>
</dbReference>
<keyword evidence="3" id="KW-0560">Oxidoreductase</keyword>
<evidence type="ECO:0000256" key="4">
    <source>
        <dbReference type="ARBA" id="ARBA00023033"/>
    </source>
</evidence>
<feature type="binding site" evidence="6">
    <location>
        <position position="93"/>
    </location>
    <ligand>
        <name>FMN</name>
        <dbReference type="ChEBI" id="CHEBI:58210"/>
    </ligand>
</feature>
<keyword evidence="2 6" id="KW-0288">FMN</keyword>
<dbReference type="GeneID" id="57576218"/>
<feature type="binding site" evidence="6">
    <location>
        <position position="147"/>
    </location>
    <ligand>
        <name>FMN</name>
        <dbReference type="ChEBI" id="CHEBI:58210"/>
    </ligand>
</feature>
<dbReference type="AlphaFoldDB" id="A0A3S5Y2L8"/>
<dbReference type="PANTHER" id="PTHR30011:SF16">
    <property type="entry name" value="C2H2 FINGER DOMAIN TRANSCRIPTION FACTOR (EUROFUNG)-RELATED"/>
    <property type="match status" value="1"/>
</dbReference>
<accession>A0A3S5Y2L8</accession>
<feature type="binding site" evidence="6">
    <location>
        <position position="218"/>
    </location>
    <ligand>
        <name>FMN</name>
        <dbReference type="ChEBI" id="CHEBI:58210"/>
    </ligand>
</feature>
<feature type="binding site" evidence="6">
    <location>
        <position position="56"/>
    </location>
    <ligand>
        <name>FMN</name>
        <dbReference type="ChEBI" id="CHEBI:58210"/>
    </ligand>
</feature>
<dbReference type="Proteomes" id="UP001154400">
    <property type="component" value="Chromosome"/>
</dbReference>
<organism evidence="8">
    <name type="scientific">Rhodococcus hoagii (strain 103S)</name>
    <name type="common">Rhodococcus equi</name>
    <dbReference type="NCBI Taxonomy" id="685727"/>
    <lineage>
        <taxon>Bacteria</taxon>
        <taxon>Bacillati</taxon>
        <taxon>Actinomycetota</taxon>
        <taxon>Actinomycetes</taxon>
        <taxon>Mycobacteriales</taxon>
        <taxon>Nocardiaceae</taxon>
        <taxon>Prescottella</taxon>
    </lineage>
</organism>
<dbReference type="Pfam" id="PF00296">
    <property type="entry name" value="Bac_luciferase"/>
    <property type="match status" value="1"/>
</dbReference>